<sequence>MREKRCLIVLLVEVLRCYRYCDDLNRHYRHSVWCWTSEALPRPPLQLSLRPSQRPSCPRQQELSAPQRDYIGLPLDGLRVGRVRGKYIRGLVLLRTLVPGKGTVMIEVLPIDSC</sequence>
<keyword evidence="2" id="KW-1185">Reference proteome</keyword>
<name>A0AA39X634_9PEZI</name>
<proteinExistence type="predicted"/>
<evidence type="ECO:0000313" key="2">
    <source>
        <dbReference type="Proteomes" id="UP001175000"/>
    </source>
</evidence>
<organism evidence="1 2">
    <name type="scientific">Immersiella caudata</name>
    <dbReference type="NCBI Taxonomy" id="314043"/>
    <lineage>
        <taxon>Eukaryota</taxon>
        <taxon>Fungi</taxon>
        <taxon>Dikarya</taxon>
        <taxon>Ascomycota</taxon>
        <taxon>Pezizomycotina</taxon>
        <taxon>Sordariomycetes</taxon>
        <taxon>Sordariomycetidae</taxon>
        <taxon>Sordariales</taxon>
        <taxon>Lasiosphaeriaceae</taxon>
        <taxon>Immersiella</taxon>
    </lineage>
</organism>
<comment type="caution">
    <text evidence="1">The sequence shown here is derived from an EMBL/GenBank/DDBJ whole genome shotgun (WGS) entry which is preliminary data.</text>
</comment>
<dbReference type="EMBL" id="JAULSU010000002">
    <property type="protein sequence ID" value="KAK0627988.1"/>
    <property type="molecule type" value="Genomic_DNA"/>
</dbReference>
<accession>A0AA39X634</accession>
<reference evidence="1" key="1">
    <citation type="submission" date="2023-06" db="EMBL/GenBank/DDBJ databases">
        <title>Genome-scale phylogeny and comparative genomics of the fungal order Sordariales.</title>
        <authorList>
            <consortium name="Lawrence Berkeley National Laboratory"/>
            <person name="Hensen N."/>
            <person name="Bonometti L."/>
            <person name="Westerberg I."/>
            <person name="Brannstrom I.O."/>
            <person name="Guillou S."/>
            <person name="Cros-Aarteil S."/>
            <person name="Calhoun S."/>
            <person name="Haridas S."/>
            <person name="Kuo A."/>
            <person name="Mondo S."/>
            <person name="Pangilinan J."/>
            <person name="Riley R."/>
            <person name="Labutti K."/>
            <person name="Andreopoulos B."/>
            <person name="Lipzen A."/>
            <person name="Chen C."/>
            <person name="Yanf M."/>
            <person name="Daum C."/>
            <person name="Ng V."/>
            <person name="Clum A."/>
            <person name="Steindorff A."/>
            <person name="Ohm R."/>
            <person name="Martin F."/>
            <person name="Silar P."/>
            <person name="Natvig D."/>
            <person name="Lalanne C."/>
            <person name="Gautier V."/>
            <person name="Ament-Velasquez S.L."/>
            <person name="Kruys A."/>
            <person name="Hutchinson M.I."/>
            <person name="Powell A.J."/>
            <person name="Barry K."/>
            <person name="Miller A.N."/>
            <person name="Grigoriev I.V."/>
            <person name="Debuchy R."/>
            <person name="Gladieux P."/>
            <person name="Thoren M.H."/>
            <person name="Johannesson H."/>
        </authorList>
    </citation>
    <scope>NUCLEOTIDE SEQUENCE</scope>
    <source>
        <strain evidence="1">CBS 606.72</strain>
    </source>
</reference>
<dbReference type="AlphaFoldDB" id="A0AA39X634"/>
<gene>
    <name evidence="1" type="ORF">B0T14DRAFT_513629</name>
</gene>
<protein>
    <submittedName>
        <fullName evidence="1">Uncharacterized protein</fullName>
    </submittedName>
</protein>
<dbReference type="Proteomes" id="UP001175000">
    <property type="component" value="Unassembled WGS sequence"/>
</dbReference>
<evidence type="ECO:0000313" key="1">
    <source>
        <dbReference type="EMBL" id="KAK0627988.1"/>
    </source>
</evidence>